<name>A0ACA9SKQ5_9GLOM</name>
<accession>A0ACA9SKQ5</accession>
<organism evidence="1 2">
    <name type="scientific">Racocetra persica</name>
    <dbReference type="NCBI Taxonomy" id="160502"/>
    <lineage>
        <taxon>Eukaryota</taxon>
        <taxon>Fungi</taxon>
        <taxon>Fungi incertae sedis</taxon>
        <taxon>Mucoromycota</taxon>
        <taxon>Glomeromycotina</taxon>
        <taxon>Glomeromycetes</taxon>
        <taxon>Diversisporales</taxon>
        <taxon>Gigasporaceae</taxon>
        <taxon>Racocetra</taxon>
    </lineage>
</organism>
<dbReference type="EMBL" id="CAJVQC010135366">
    <property type="protein sequence ID" value="CAG8842723.1"/>
    <property type="molecule type" value="Genomic_DNA"/>
</dbReference>
<protein>
    <submittedName>
        <fullName evidence="1">4574_t:CDS:1</fullName>
    </submittedName>
</protein>
<comment type="caution">
    <text evidence="1">The sequence shown here is derived from an EMBL/GenBank/DDBJ whole genome shotgun (WGS) entry which is preliminary data.</text>
</comment>
<evidence type="ECO:0000313" key="1">
    <source>
        <dbReference type="EMBL" id="CAG8842723.1"/>
    </source>
</evidence>
<evidence type="ECO:0000313" key="2">
    <source>
        <dbReference type="Proteomes" id="UP000789920"/>
    </source>
</evidence>
<dbReference type="Proteomes" id="UP000789920">
    <property type="component" value="Unassembled WGS sequence"/>
</dbReference>
<feature type="non-terminal residue" evidence="1">
    <location>
        <position position="102"/>
    </location>
</feature>
<proteinExistence type="predicted"/>
<gene>
    <name evidence="1" type="ORF">RPERSI_LOCUS32447</name>
</gene>
<feature type="non-terminal residue" evidence="1">
    <location>
        <position position="1"/>
    </location>
</feature>
<reference evidence="1" key="1">
    <citation type="submission" date="2021-06" db="EMBL/GenBank/DDBJ databases">
        <authorList>
            <person name="Kallberg Y."/>
            <person name="Tangrot J."/>
            <person name="Rosling A."/>
        </authorList>
    </citation>
    <scope>NUCLEOTIDE SEQUENCE</scope>
    <source>
        <strain evidence="1">MA461A</strain>
    </source>
</reference>
<sequence length="102" mass="11123">QKGLSEEDIEKIIPKINHSSIKAATQSLKQIVAEIRQQAQLKKIQTTESIASPEKENPGPILVIGVVSGVSVISALSDLMENPTNKDEKKKVSPIQKPKNEL</sequence>
<keyword evidence="2" id="KW-1185">Reference proteome</keyword>